<feature type="transmembrane region" description="Helical" evidence="1">
    <location>
        <begin position="328"/>
        <end position="355"/>
    </location>
</feature>
<reference evidence="3 4" key="1">
    <citation type="journal article" date="2015" name="Genome Biol.">
        <title>Comparative genomics of Steinernema reveals deeply conserved gene regulatory networks.</title>
        <authorList>
            <person name="Dillman A.R."/>
            <person name="Macchietto M."/>
            <person name="Porter C.F."/>
            <person name="Rogers A."/>
            <person name="Williams B."/>
            <person name="Antoshechkin I."/>
            <person name="Lee M.M."/>
            <person name="Goodwin Z."/>
            <person name="Lu X."/>
            <person name="Lewis E.E."/>
            <person name="Goodrich-Blair H."/>
            <person name="Stock S.P."/>
            <person name="Adams B.J."/>
            <person name="Sternberg P.W."/>
            <person name="Mortazavi A."/>
        </authorList>
    </citation>
    <scope>NUCLEOTIDE SEQUENCE [LARGE SCALE GENOMIC DNA]</scope>
    <source>
        <strain evidence="3 4">ALL</strain>
    </source>
</reference>
<feature type="transmembrane region" description="Helical" evidence="1">
    <location>
        <begin position="397"/>
        <end position="417"/>
    </location>
</feature>
<evidence type="ECO:0000256" key="1">
    <source>
        <dbReference type="SAM" id="Phobius"/>
    </source>
</evidence>
<name>A0A4U5N679_STECR</name>
<feature type="transmembrane region" description="Helical" evidence="1">
    <location>
        <begin position="429"/>
        <end position="447"/>
    </location>
</feature>
<dbReference type="Proteomes" id="UP000298663">
    <property type="component" value="Unassembled WGS sequence"/>
</dbReference>
<dbReference type="GO" id="GO:0006506">
    <property type="term" value="P:GPI anchor biosynthetic process"/>
    <property type="evidence" value="ECO:0007669"/>
    <property type="project" value="InterPro"/>
</dbReference>
<dbReference type="GO" id="GO:0051267">
    <property type="term" value="F:CP2 mannose-ethanolamine phosphotransferase activity"/>
    <property type="evidence" value="ECO:0007669"/>
    <property type="project" value="TreeGrafter"/>
</dbReference>
<keyword evidence="1" id="KW-1133">Transmembrane helix</keyword>
<dbReference type="PANTHER" id="PTHR23072">
    <property type="entry name" value="PHOSPHATIDYLINOSITOL GLYCAN-RELATED"/>
    <property type="match status" value="1"/>
</dbReference>
<keyword evidence="4" id="KW-1185">Reference proteome</keyword>
<gene>
    <name evidence="3" type="ORF">L596_018720</name>
</gene>
<dbReference type="Gene3D" id="3.40.720.10">
    <property type="entry name" value="Alkaline Phosphatase, subunit A"/>
    <property type="match status" value="1"/>
</dbReference>
<keyword evidence="1" id="KW-0812">Transmembrane</keyword>
<evidence type="ECO:0000313" key="3">
    <source>
        <dbReference type="EMBL" id="TKR77812.1"/>
    </source>
</evidence>
<comment type="caution">
    <text evidence="3">The sequence shown here is derived from an EMBL/GenBank/DDBJ whole genome shotgun (WGS) entry which is preliminary data.</text>
</comment>
<evidence type="ECO:0000259" key="2">
    <source>
        <dbReference type="Pfam" id="PF19316"/>
    </source>
</evidence>
<accession>A0A4U5N679</accession>
<dbReference type="InterPro" id="IPR039527">
    <property type="entry name" value="PIGG/GPI7"/>
</dbReference>
<sequence>MDSIVKRIHENLEKREEATVFVVLGDHGMTEAGGHGGSSKSEVSVPVVLFPVNGRNGRKQKIEDIQQIDLVSTIASLLGMRTPKGNLGVPFQTSTETSVFVLRTLLEVTNSFLDQLESERLEYCQTKLAYLLQRLCASPSGQQADEAEIASIISVCRRELKNVQGNLIAVQSSFDTHLIIISLLSSSACLVLYAKNTEISSCNGNITTSILDKFFLLLILLEPIIYFASSLTEEEHDIWFFIYSSYLILNAVSCPHNAKIHVILLVIHRISRGFTEGRRRRWNLGDGVESPFPDLSVIFSSLSLLQANLIRCTTVAFLAYRRTSYPKIFLLSWILFVTRNEFVLLCLALVAAGILEKSPLTLFLSAQASFYYIGNSNSLSTIDISVGYAGLASYQPFIVAVQIALNAYSGPLIQLLLASPKAVDGVSDLVMASRLLSIIVTMISLFVQRYHLFVWTVFAPKFVIEAGHMIFVTILSLLVRV</sequence>
<feature type="transmembrane region" description="Helical" evidence="1">
    <location>
        <begin position="453"/>
        <end position="479"/>
    </location>
</feature>
<organism evidence="3 4">
    <name type="scientific">Steinernema carpocapsae</name>
    <name type="common">Entomopathogenic nematode</name>
    <dbReference type="NCBI Taxonomy" id="34508"/>
    <lineage>
        <taxon>Eukaryota</taxon>
        <taxon>Metazoa</taxon>
        <taxon>Ecdysozoa</taxon>
        <taxon>Nematoda</taxon>
        <taxon>Chromadorea</taxon>
        <taxon>Rhabditida</taxon>
        <taxon>Tylenchina</taxon>
        <taxon>Panagrolaimomorpha</taxon>
        <taxon>Strongyloidoidea</taxon>
        <taxon>Steinernematidae</taxon>
        <taxon>Steinernema</taxon>
    </lineage>
</organism>
<dbReference type="InterPro" id="IPR045687">
    <property type="entry name" value="PIGG/GPI7_C"/>
</dbReference>
<protein>
    <recommendedName>
        <fullName evidence="2">GPI ethanolamine phosphate transferase 2 C-terminal domain-containing protein</fullName>
    </recommendedName>
</protein>
<feature type="domain" description="GPI ethanolamine phosphate transferase 2 C-terminal" evidence="2">
    <location>
        <begin position="184"/>
        <end position="275"/>
    </location>
</feature>
<feature type="domain" description="GPI ethanolamine phosphate transferase 2 C-terminal" evidence="2">
    <location>
        <begin position="349"/>
        <end position="464"/>
    </location>
</feature>
<evidence type="ECO:0000313" key="4">
    <source>
        <dbReference type="Proteomes" id="UP000298663"/>
    </source>
</evidence>
<dbReference type="AlphaFoldDB" id="A0A4U5N679"/>
<dbReference type="SUPFAM" id="SSF53649">
    <property type="entry name" value="Alkaline phosphatase-like"/>
    <property type="match status" value="1"/>
</dbReference>
<dbReference type="EMBL" id="AZBU02000005">
    <property type="protein sequence ID" value="TKR77812.1"/>
    <property type="molecule type" value="Genomic_DNA"/>
</dbReference>
<dbReference type="Pfam" id="PF19316">
    <property type="entry name" value="PIGO_PIGG"/>
    <property type="match status" value="2"/>
</dbReference>
<reference evidence="3 4" key="2">
    <citation type="journal article" date="2019" name="G3 (Bethesda)">
        <title>Hybrid Assembly of the Genome of the Entomopathogenic Nematode Steinernema carpocapsae Identifies the X-Chromosome.</title>
        <authorList>
            <person name="Serra L."/>
            <person name="Macchietto M."/>
            <person name="Macias-Munoz A."/>
            <person name="McGill C.J."/>
            <person name="Rodriguez I.M."/>
            <person name="Rodriguez B."/>
            <person name="Murad R."/>
            <person name="Mortazavi A."/>
        </authorList>
    </citation>
    <scope>NUCLEOTIDE SEQUENCE [LARGE SCALE GENOMIC DNA]</scope>
    <source>
        <strain evidence="3 4">ALL</strain>
    </source>
</reference>
<dbReference type="InterPro" id="IPR017850">
    <property type="entry name" value="Alkaline_phosphatase_core_sf"/>
</dbReference>
<proteinExistence type="predicted"/>
<dbReference type="STRING" id="34508.A0A4U5N679"/>
<dbReference type="GO" id="GO:0005789">
    <property type="term" value="C:endoplasmic reticulum membrane"/>
    <property type="evidence" value="ECO:0007669"/>
    <property type="project" value="TreeGrafter"/>
</dbReference>
<dbReference type="PANTHER" id="PTHR23072:SF0">
    <property type="entry name" value="GPI ETHANOLAMINE PHOSPHATE TRANSFERASE 2"/>
    <property type="match status" value="1"/>
</dbReference>
<keyword evidence="1" id="KW-0472">Membrane</keyword>
<dbReference type="OrthoDB" id="272139at2759"/>